<organism evidence="5 6">
    <name type="scientific">Desulfuromonas versatilis</name>
    <dbReference type="NCBI Taxonomy" id="2802975"/>
    <lineage>
        <taxon>Bacteria</taxon>
        <taxon>Pseudomonadati</taxon>
        <taxon>Thermodesulfobacteriota</taxon>
        <taxon>Desulfuromonadia</taxon>
        <taxon>Desulfuromonadales</taxon>
        <taxon>Desulfuromonadaceae</taxon>
        <taxon>Desulfuromonas</taxon>
    </lineage>
</organism>
<dbReference type="InterPro" id="IPR013766">
    <property type="entry name" value="Thioredoxin_domain"/>
</dbReference>
<evidence type="ECO:0000256" key="3">
    <source>
        <dbReference type="SAM" id="SignalP"/>
    </source>
</evidence>
<accession>A0ABM8HUM4</accession>
<keyword evidence="6" id="KW-1185">Reference proteome</keyword>
<feature type="domain" description="Thioredoxin" evidence="4">
    <location>
        <begin position="37"/>
        <end position="195"/>
    </location>
</feature>
<dbReference type="SUPFAM" id="SSF52833">
    <property type="entry name" value="Thioredoxin-like"/>
    <property type="match status" value="1"/>
</dbReference>
<evidence type="ECO:0000313" key="5">
    <source>
        <dbReference type="EMBL" id="BCR04426.1"/>
    </source>
</evidence>
<keyword evidence="3" id="KW-0732">Signal</keyword>
<dbReference type="RefSeq" id="WP_221251882.1">
    <property type="nucleotide sequence ID" value="NZ_AP024355.1"/>
</dbReference>
<evidence type="ECO:0000313" key="6">
    <source>
        <dbReference type="Proteomes" id="UP001319827"/>
    </source>
</evidence>
<reference evidence="5 6" key="2">
    <citation type="journal article" date="2021" name="Int. J. Syst. Evol. Microbiol.">
        <title>Isolation and Polyphasic Characterization of Desulfuromonas versatilis sp. Nov., an Electrogenic Bacteria Capable of Versatile Metabolism Isolated from a Graphene Oxide-Reducing Enrichment Culture.</title>
        <authorList>
            <person name="Xie L."/>
            <person name="Yoshida N."/>
            <person name="Ishii S."/>
            <person name="Meng L."/>
        </authorList>
    </citation>
    <scope>NUCLEOTIDE SEQUENCE [LARGE SCALE GENOMIC DNA]</scope>
    <source>
        <strain evidence="5 6">NIT-T3</strain>
    </source>
</reference>
<gene>
    <name evidence="5" type="ORF">DESUT3_14950</name>
</gene>
<dbReference type="PROSITE" id="PS51352">
    <property type="entry name" value="THIOREDOXIN_2"/>
    <property type="match status" value="1"/>
</dbReference>
<proteinExistence type="inferred from homology"/>
<dbReference type="InterPro" id="IPR036249">
    <property type="entry name" value="Thioredoxin-like_sf"/>
</dbReference>
<reference evidence="5 6" key="1">
    <citation type="journal article" date="2016" name="C (Basel)">
        <title>Selective Growth of and Electricity Production by Marine Exoelectrogenic Bacteria in Self-Aggregated Hydrogel of Microbially Reduced Graphene Oxide.</title>
        <authorList>
            <person name="Yoshida N."/>
            <person name="Goto Y."/>
            <person name="Miyata Y."/>
        </authorList>
    </citation>
    <scope>NUCLEOTIDE SEQUENCE [LARGE SCALE GENOMIC DNA]</scope>
    <source>
        <strain evidence="5 6">NIT-T3</strain>
    </source>
</reference>
<feature type="signal peptide" evidence="3">
    <location>
        <begin position="1"/>
        <end position="34"/>
    </location>
</feature>
<keyword evidence="2" id="KW-0186">Copper</keyword>
<dbReference type="InterPro" id="IPR003782">
    <property type="entry name" value="SCO1/SenC"/>
</dbReference>
<dbReference type="Gene3D" id="3.40.30.10">
    <property type="entry name" value="Glutaredoxin"/>
    <property type="match status" value="1"/>
</dbReference>
<dbReference type="EMBL" id="AP024355">
    <property type="protein sequence ID" value="BCR04426.1"/>
    <property type="molecule type" value="Genomic_DNA"/>
</dbReference>
<sequence>MPRFGKFSIRLTMLLAMLLMVALCSLQIPPPAHAGANTIQIDVPDLELINQDGVSGRFISEIIGDKLTAVTFTYTTCTTICPVLDAIFKDIQGKIGEQLGQTIQLITISIDPTTDIPERLKEHSEKLGAKPGWTFLTGDKDKVISVLRGMEMFSPDIFNHPPAVFIVDGRRGLWSRLNGFPSPKVIKRALDEYLKDRGES</sequence>
<comment type="similarity">
    <text evidence="1">Belongs to the SCO1/2 family.</text>
</comment>
<evidence type="ECO:0000256" key="2">
    <source>
        <dbReference type="ARBA" id="ARBA00023008"/>
    </source>
</evidence>
<feature type="chain" id="PRO_5046217268" evidence="3">
    <location>
        <begin position="35"/>
        <end position="200"/>
    </location>
</feature>
<evidence type="ECO:0000256" key="1">
    <source>
        <dbReference type="ARBA" id="ARBA00010996"/>
    </source>
</evidence>
<name>A0ABM8HUM4_9BACT</name>
<dbReference type="PANTHER" id="PTHR12151:SF25">
    <property type="entry name" value="LINALOOL DEHYDRATASE_ISOMERASE DOMAIN-CONTAINING PROTEIN"/>
    <property type="match status" value="1"/>
</dbReference>
<protein>
    <submittedName>
        <fullName evidence="5">SCO family protein</fullName>
    </submittedName>
</protein>
<dbReference type="Proteomes" id="UP001319827">
    <property type="component" value="Chromosome"/>
</dbReference>
<evidence type="ECO:0000259" key="4">
    <source>
        <dbReference type="PROSITE" id="PS51352"/>
    </source>
</evidence>
<dbReference type="PANTHER" id="PTHR12151">
    <property type="entry name" value="ELECTRON TRANSPORT PROTIN SCO1/SENC FAMILY MEMBER"/>
    <property type="match status" value="1"/>
</dbReference>
<dbReference type="Pfam" id="PF02630">
    <property type="entry name" value="SCO1-SenC"/>
    <property type="match status" value="1"/>
</dbReference>